<evidence type="ECO:0000313" key="8">
    <source>
        <dbReference type="EMBL" id="MBM3274416.1"/>
    </source>
</evidence>
<evidence type="ECO:0000259" key="7">
    <source>
        <dbReference type="Pfam" id="PF05199"/>
    </source>
</evidence>
<dbReference type="GO" id="GO:0016614">
    <property type="term" value="F:oxidoreductase activity, acting on CH-OH group of donors"/>
    <property type="evidence" value="ECO:0007669"/>
    <property type="project" value="InterPro"/>
</dbReference>
<gene>
    <name evidence="8" type="ORF">FJZ00_04645</name>
</gene>
<dbReference type="PRINTS" id="PR00420">
    <property type="entry name" value="RNGMNOXGNASE"/>
</dbReference>
<dbReference type="InterPro" id="IPR000172">
    <property type="entry name" value="GMC_OxRdtase_N"/>
</dbReference>
<evidence type="ECO:0000256" key="3">
    <source>
        <dbReference type="ARBA" id="ARBA00022827"/>
    </source>
</evidence>
<evidence type="ECO:0000256" key="2">
    <source>
        <dbReference type="ARBA" id="ARBA00022630"/>
    </source>
</evidence>
<dbReference type="Proteomes" id="UP000703893">
    <property type="component" value="Unassembled WGS sequence"/>
</dbReference>
<evidence type="ECO:0000256" key="4">
    <source>
        <dbReference type="ARBA" id="ARBA00023002"/>
    </source>
</evidence>
<name>A0A938BKP0_9BACT</name>
<dbReference type="InterPro" id="IPR007867">
    <property type="entry name" value="GMC_OxRtase_C"/>
</dbReference>
<dbReference type="EMBL" id="VGJX01000208">
    <property type="protein sequence ID" value="MBM3274416.1"/>
    <property type="molecule type" value="Genomic_DNA"/>
</dbReference>
<organism evidence="8 9">
    <name type="scientific">Candidatus Tanganyikabacteria bacterium</name>
    <dbReference type="NCBI Taxonomy" id="2961651"/>
    <lineage>
        <taxon>Bacteria</taxon>
        <taxon>Bacillati</taxon>
        <taxon>Candidatus Sericytochromatia</taxon>
        <taxon>Candidatus Tanganyikabacteria</taxon>
    </lineage>
</organism>
<dbReference type="AlphaFoldDB" id="A0A938BKP0"/>
<dbReference type="GO" id="GO:0050660">
    <property type="term" value="F:flavin adenine dinucleotide binding"/>
    <property type="evidence" value="ECO:0007669"/>
    <property type="project" value="InterPro"/>
</dbReference>
<proteinExistence type="inferred from homology"/>
<dbReference type="Gene3D" id="3.50.50.60">
    <property type="entry name" value="FAD/NAD(P)-binding domain"/>
    <property type="match status" value="2"/>
</dbReference>
<dbReference type="InterPro" id="IPR036188">
    <property type="entry name" value="FAD/NAD-bd_sf"/>
</dbReference>
<comment type="similarity">
    <text evidence="1">Belongs to the GMC oxidoreductase family.</text>
</comment>
<sequence length="519" mass="56071">MAEAATKLPFHHPEHPAVFRDPTDAMTVDVDVAVIGSGAGGATIAAELAEAGLEVAIFEKGPYVTHVDMTQTERDMIPLLFEDAGSRTTRDGGMLVWHAHAVGGTTVVNNAICFDPPDEILDRWASEFGVEGARKADLAPSIAKARFVLNVQRIQPHEISKNAQVMMRGAEKLGLKGGLFEHNRTACLQSGFCMLGCAYDRKQNHNITYVPRALSFGAKLYPDARIGRMAPSGRAIKHAVGTIKNRKTGQLHALEIRARIFVVAGGAISTPTLLLANGLANGSGQVGLNLHCHPTAPVVAWFKDEEIYFNRGITQVFYVDKLDEGYLLESISGGPSQSGAMVPVYGKALHEVMKGFNHFAAAFVQIRDEVSGRVSVGPKTVPIVDYTIREPDASKLRKGYETLCRIYLTGGASHVEIPHNNLKRYRNEADLAEIAKLGLAPGTFGALTAHQMGTCRMGEDPRKAVVDSGGKAHDYDNLFIADSSVFPTSIGVNPQITITTLATHFARRIVREKSKLIGS</sequence>
<keyword evidence="3" id="KW-0274">FAD</keyword>
<dbReference type="SUPFAM" id="SSF51905">
    <property type="entry name" value="FAD/NAD(P)-binding domain"/>
    <property type="match status" value="1"/>
</dbReference>
<keyword evidence="2" id="KW-0285">Flavoprotein</keyword>
<dbReference type="PANTHER" id="PTHR46056:SF12">
    <property type="entry name" value="LONG-CHAIN-ALCOHOL OXIDASE"/>
    <property type="match status" value="1"/>
</dbReference>
<dbReference type="Pfam" id="PF05199">
    <property type="entry name" value="GMC_oxred_C"/>
    <property type="match status" value="1"/>
</dbReference>
<dbReference type="Pfam" id="PF00732">
    <property type="entry name" value="GMC_oxred_N"/>
    <property type="match status" value="1"/>
</dbReference>
<keyword evidence="4" id="KW-0560">Oxidoreductase</keyword>
<feature type="domain" description="Glucose-methanol-choline oxidoreductase N-terminal" evidence="5">
    <location>
        <begin position="80"/>
        <end position="294"/>
    </location>
</feature>
<protein>
    <submittedName>
        <fullName evidence="8">GMC family oxidoreductase</fullName>
    </submittedName>
</protein>
<feature type="domain" description="Glucose-methanol-choline oxidoreductase C-terminal" evidence="7">
    <location>
        <begin position="381"/>
        <end position="502"/>
    </location>
</feature>
<evidence type="ECO:0000256" key="1">
    <source>
        <dbReference type="ARBA" id="ARBA00010790"/>
    </source>
</evidence>
<feature type="domain" description="FAD-dependent oxidoreductase 2 FAD-binding" evidence="6">
    <location>
        <begin position="31"/>
        <end position="63"/>
    </location>
</feature>
<reference evidence="8 9" key="1">
    <citation type="submission" date="2019-03" db="EMBL/GenBank/DDBJ databases">
        <title>Lake Tanganyika Metagenome-Assembled Genomes (MAGs).</title>
        <authorList>
            <person name="Tran P."/>
        </authorList>
    </citation>
    <scope>NUCLEOTIDE SEQUENCE [LARGE SCALE GENOMIC DNA]</scope>
    <source>
        <strain evidence="8">K_DeepCast_65m_m2_236</strain>
    </source>
</reference>
<dbReference type="PANTHER" id="PTHR46056">
    <property type="entry name" value="LONG-CHAIN-ALCOHOL OXIDASE"/>
    <property type="match status" value="1"/>
</dbReference>
<accession>A0A938BKP0</accession>
<evidence type="ECO:0000259" key="6">
    <source>
        <dbReference type="Pfam" id="PF00890"/>
    </source>
</evidence>
<dbReference type="InterPro" id="IPR003953">
    <property type="entry name" value="FAD-dep_OxRdtase_2_FAD-bd"/>
</dbReference>
<dbReference type="Pfam" id="PF00890">
    <property type="entry name" value="FAD_binding_2"/>
    <property type="match status" value="1"/>
</dbReference>
<evidence type="ECO:0000313" key="9">
    <source>
        <dbReference type="Proteomes" id="UP000703893"/>
    </source>
</evidence>
<comment type="caution">
    <text evidence="8">The sequence shown here is derived from an EMBL/GenBank/DDBJ whole genome shotgun (WGS) entry which is preliminary data.</text>
</comment>
<evidence type="ECO:0000259" key="5">
    <source>
        <dbReference type="Pfam" id="PF00732"/>
    </source>
</evidence>